<protein>
    <submittedName>
        <fullName evidence="4">Acyltransferase</fullName>
    </submittedName>
</protein>
<dbReference type="OrthoDB" id="9767863at2"/>
<feature type="domain" description="Acyltransferase 3" evidence="2">
    <location>
        <begin position="5"/>
        <end position="328"/>
    </location>
</feature>
<accession>A0A418XX52</accession>
<feature type="transmembrane region" description="Helical" evidence="1">
    <location>
        <begin position="217"/>
        <end position="238"/>
    </location>
</feature>
<keyword evidence="1" id="KW-0472">Membrane</keyword>
<keyword evidence="4" id="KW-0808">Transferase</keyword>
<keyword evidence="5" id="KW-1185">Reference proteome</keyword>
<keyword evidence="1" id="KW-0812">Transmembrane</keyword>
<dbReference type="GO" id="GO:0009103">
    <property type="term" value="P:lipopolysaccharide biosynthetic process"/>
    <property type="evidence" value="ECO:0007669"/>
    <property type="project" value="TreeGrafter"/>
</dbReference>
<feature type="transmembrane region" description="Helical" evidence="1">
    <location>
        <begin position="343"/>
        <end position="366"/>
    </location>
</feature>
<dbReference type="AlphaFoldDB" id="A0A418XX52"/>
<feature type="transmembrane region" description="Helical" evidence="1">
    <location>
        <begin position="31"/>
        <end position="51"/>
    </location>
</feature>
<dbReference type="InterPro" id="IPR050879">
    <property type="entry name" value="Acyltransferase_3"/>
</dbReference>
<name>A0A418XX52_9GAMM</name>
<dbReference type="GO" id="GO:0016020">
    <property type="term" value="C:membrane"/>
    <property type="evidence" value="ECO:0007669"/>
    <property type="project" value="TreeGrafter"/>
</dbReference>
<feature type="transmembrane region" description="Helical" evidence="1">
    <location>
        <begin position="7"/>
        <end position="25"/>
    </location>
</feature>
<comment type="caution">
    <text evidence="4">The sequence shown here is derived from an EMBL/GenBank/DDBJ whole genome shotgun (WGS) entry which is preliminary data.</text>
</comment>
<organism evidence="4 5">
    <name type="scientific">Alcanivorax profundi</name>
    <dbReference type="NCBI Taxonomy" id="2338368"/>
    <lineage>
        <taxon>Bacteria</taxon>
        <taxon>Pseudomonadati</taxon>
        <taxon>Pseudomonadota</taxon>
        <taxon>Gammaproteobacteria</taxon>
        <taxon>Oceanospirillales</taxon>
        <taxon>Alcanivoracaceae</taxon>
        <taxon>Alcanivorax</taxon>
    </lineage>
</organism>
<dbReference type="Pfam" id="PF19040">
    <property type="entry name" value="SGNH"/>
    <property type="match status" value="1"/>
</dbReference>
<feature type="transmembrane region" description="Helical" evidence="1">
    <location>
        <begin position="273"/>
        <end position="291"/>
    </location>
</feature>
<evidence type="ECO:0000313" key="5">
    <source>
        <dbReference type="Proteomes" id="UP000283734"/>
    </source>
</evidence>
<dbReference type="InterPro" id="IPR002656">
    <property type="entry name" value="Acyl_transf_3_dom"/>
</dbReference>
<feature type="domain" description="SGNH" evidence="3">
    <location>
        <begin position="408"/>
        <end position="607"/>
    </location>
</feature>
<dbReference type="Proteomes" id="UP000283734">
    <property type="component" value="Unassembled WGS sequence"/>
</dbReference>
<dbReference type="PANTHER" id="PTHR23028">
    <property type="entry name" value="ACETYLTRANSFERASE"/>
    <property type="match status" value="1"/>
</dbReference>
<reference evidence="4 5" key="1">
    <citation type="submission" date="2018-09" db="EMBL/GenBank/DDBJ databases">
        <title>Alcanivorax profundi sp. nov., isolated from 1000 m-depth seawater of the Mariana Trench.</title>
        <authorList>
            <person name="Liu J."/>
        </authorList>
    </citation>
    <scope>NUCLEOTIDE SEQUENCE [LARGE SCALE GENOMIC DNA]</scope>
    <source>
        <strain evidence="4 5">MTEO17</strain>
    </source>
</reference>
<evidence type="ECO:0000256" key="1">
    <source>
        <dbReference type="SAM" id="Phobius"/>
    </source>
</evidence>
<dbReference type="Pfam" id="PF01757">
    <property type="entry name" value="Acyl_transf_3"/>
    <property type="match status" value="1"/>
</dbReference>
<feature type="transmembrane region" description="Helical" evidence="1">
    <location>
        <begin position="161"/>
        <end position="181"/>
    </location>
</feature>
<sequence length="631" mass="70100">MKYRPEIDGLRALAVLPVIFYHAGVETMAGGFVGVDVFFVISGFLITTIIASELNSQQFSVVSFYERRARRILPALIVVLAITSILAVSIMLPFELVNYGKGLVGAVLFVSNIVLWKQAGYFAAEAEMNPLLHTWSLGVEEQYYLFFPLLLMVIWRFRRQWALPLLLLATLGSLGLAEWASTRMPSANFYLLPTRIWELMIGAMLSLWLMRRAQPQGLAAQLISLLGLVMIIVGIFAYNDQTPFPSFYALVPVLGAAAIILAATPATLVGKWLASKPLVIVGLISYSAYLWHQPLMAFARILAPDNHPDKVVMLMLALSSLVLAWLTWKFVEQPFRNKQRFGRNWIFTASLAGSALAVLLGVGLVASKGLLSQYPEKEWPIVEKTNVKFGEYVVAAHSMILARPIEEDKPVLVIVGDSFSQDFYNMISENNAFAHYQHVALFVPARCQLFYGKPYVEIEHHIAEGDRAMCAHRILSSQQVETIRKADVVVFASKWQSWSAAIMGESLAAMAIPEHIQVMVLGTKQFEKNRRVLLSEFRRADIPSIRRMDADILEINRTLKQSVKGYGFIDIAASFCSNGCPLFTTDGSPISYDGAHLTEAGARVIGNYLFTHPPLQQYGSASDAAMAAHSN</sequence>
<dbReference type="InterPro" id="IPR043968">
    <property type="entry name" value="SGNH"/>
</dbReference>
<feature type="transmembrane region" description="Helical" evidence="1">
    <location>
        <begin position="187"/>
        <end position="210"/>
    </location>
</feature>
<keyword evidence="4" id="KW-0012">Acyltransferase</keyword>
<feature type="transmembrane region" description="Helical" evidence="1">
    <location>
        <begin position="311"/>
        <end position="331"/>
    </location>
</feature>
<evidence type="ECO:0000259" key="3">
    <source>
        <dbReference type="Pfam" id="PF19040"/>
    </source>
</evidence>
<dbReference type="RefSeq" id="WP_119918173.1">
    <property type="nucleotide sequence ID" value="NZ_QYYA01000003.1"/>
</dbReference>
<evidence type="ECO:0000313" key="4">
    <source>
        <dbReference type="EMBL" id="RJG17411.1"/>
    </source>
</evidence>
<proteinExistence type="predicted"/>
<dbReference type="SUPFAM" id="SSF52266">
    <property type="entry name" value="SGNH hydrolase"/>
    <property type="match status" value="1"/>
</dbReference>
<gene>
    <name evidence="4" type="ORF">D4A39_11885</name>
</gene>
<dbReference type="GO" id="GO:0016747">
    <property type="term" value="F:acyltransferase activity, transferring groups other than amino-acyl groups"/>
    <property type="evidence" value="ECO:0007669"/>
    <property type="project" value="InterPro"/>
</dbReference>
<keyword evidence="1" id="KW-1133">Transmembrane helix</keyword>
<dbReference type="PANTHER" id="PTHR23028:SF53">
    <property type="entry name" value="ACYL_TRANSF_3 DOMAIN-CONTAINING PROTEIN"/>
    <property type="match status" value="1"/>
</dbReference>
<evidence type="ECO:0000259" key="2">
    <source>
        <dbReference type="Pfam" id="PF01757"/>
    </source>
</evidence>
<feature type="transmembrane region" description="Helical" evidence="1">
    <location>
        <begin position="244"/>
        <end position="266"/>
    </location>
</feature>
<feature type="transmembrane region" description="Helical" evidence="1">
    <location>
        <begin position="98"/>
        <end position="116"/>
    </location>
</feature>
<feature type="transmembrane region" description="Helical" evidence="1">
    <location>
        <begin position="72"/>
        <end position="92"/>
    </location>
</feature>
<dbReference type="EMBL" id="QYYA01000003">
    <property type="protein sequence ID" value="RJG17411.1"/>
    <property type="molecule type" value="Genomic_DNA"/>
</dbReference>